<sequence>MIDTGLAEKLPINAANSNISPVRSSPNVHLTKRQQVPVTLGVCVCVRPADETASDIAFKSAILLPQRQALHLEAKSSSLSHNGSIQNAVSEHHLEEPGFDIDRKTRVTKVKKGLSNNCSKSNFTCGDDDPRTVGGGGSIVDKVTGRSDVDHGETEDIYYNENELRPQNGVFVRSLIEGGVAHQVGLLFYLDFALSANLLFH</sequence>
<evidence type="ECO:0000313" key="2">
    <source>
        <dbReference type="Proteomes" id="UP000784294"/>
    </source>
</evidence>
<name>A0A448WKP4_9PLAT</name>
<reference evidence="1" key="1">
    <citation type="submission" date="2018-11" db="EMBL/GenBank/DDBJ databases">
        <authorList>
            <consortium name="Pathogen Informatics"/>
        </authorList>
    </citation>
    <scope>NUCLEOTIDE SEQUENCE</scope>
</reference>
<gene>
    <name evidence="1" type="ORF">PXEA_LOCUS7586</name>
</gene>
<dbReference type="AlphaFoldDB" id="A0A448WKP4"/>
<dbReference type="Proteomes" id="UP000784294">
    <property type="component" value="Unassembled WGS sequence"/>
</dbReference>
<organism evidence="1 2">
    <name type="scientific">Protopolystoma xenopodis</name>
    <dbReference type="NCBI Taxonomy" id="117903"/>
    <lineage>
        <taxon>Eukaryota</taxon>
        <taxon>Metazoa</taxon>
        <taxon>Spiralia</taxon>
        <taxon>Lophotrochozoa</taxon>
        <taxon>Platyhelminthes</taxon>
        <taxon>Monogenea</taxon>
        <taxon>Polyopisthocotylea</taxon>
        <taxon>Polystomatidea</taxon>
        <taxon>Polystomatidae</taxon>
        <taxon>Protopolystoma</taxon>
    </lineage>
</organism>
<comment type="caution">
    <text evidence="1">The sequence shown here is derived from an EMBL/GenBank/DDBJ whole genome shotgun (WGS) entry which is preliminary data.</text>
</comment>
<evidence type="ECO:0000313" key="1">
    <source>
        <dbReference type="EMBL" id="VEL14146.1"/>
    </source>
</evidence>
<dbReference type="EMBL" id="CAAALY010020119">
    <property type="protein sequence ID" value="VEL14146.1"/>
    <property type="molecule type" value="Genomic_DNA"/>
</dbReference>
<keyword evidence="2" id="KW-1185">Reference proteome</keyword>
<proteinExistence type="predicted"/>
<protein>
    <submittedName>
        <fullName evidence="1">Uncharacterized protein</fullName>
    </submittedName>
</protein>
<accession>A0A448WKP4</accession>